<organism evidence="1 2">
    <name type="scientific">Ziziphus jujuba var. spinosa</name>
    <dbReference type="NCBI Taxonomy" id="714518"/>
    <lineage>
        <taxon>Eukaryota</taxon>
        <taxon>Viridiplantae</taxon>
        <taxon>Streptophyta</taxon>
        <taxon>Embryophyta</taxon>
        <taxon>Tracheophyta</taxon>
        <taxon>Spermatophyta</taxon>
        <taxon>Magnoliopsida</taxon>
        <taxon>eudicotyledons</taxon>
        <taxon>Gunneridae</taxon>
        <taxon>Pentapetalae</taxon>
        <taxon>rosids</taxon>
        <taxon>fabids</taxon>
        <taxon>Rosales</taxon>
        <taxon>Rhamnaceae</taxon>
        <taxon>Paliureae</taxon>
        <taxon>Ziziphus</taxon>
    </lineage>
</organism>
<evidence type="ECO:0000313" key="1">
    <source>
        <dbReference type="EMBL" id="KAH7521255.1"/>
    </source>
</evidence>
<evidence type="ECO:0000313" key="2">
    <source>
        <dbReference type="Proteomes" id="UP000813462"/>
    </source>
</evidence>
<accession>A0A978V1M2</accession>
<name>A0A978V1M2_ZIZJJ</name>
<dbReference type="EMBL" id="JAEACU010000007">
    <property type="protein sequence ID" value="KAH7521255.1"/>
    <property type="molecule type" value="Genomic_DNA"/>
</dbReference>
<sequence>MAARSQILENVVYRSVDVRDVAYEKPPLPIHHVLNEKAKGLGIDFISLQVSLRDTVECFKEKGFLIM</sequence>
<gene>
    <name evidence="1" type="ORF">FEM48_Zijuj07G0013700</name>
</gene>
<protein>
    <submittedName>
        <fullName evidence="1">Uncharacterized protein</fullName>
    </submittedName>
</protein>
<comment type="caution">
    <text evidence="1">The sequence shown here is derived from an EMBL/GenBank/DDBJ whole genome shotgun (WGS) entry which is preliminary data.</text>
</comment>
<reference evidence="1" key="1">
    <citation type="journal article" date="2021" name="Front. Plant Sci.">
        <title>Chromosome-Scale Genome Assembly for Chinese Sour Jujube and Insights Into Its Genome Evolution and Domestication Signature.</title>
        <authorList>
            <person name="Shen L.-Y."/>
            <person name="Luo H."/>
            <person name="Wang X.-L."/>
            <person name="Wang X.-M."/>
            <person name="Qiu X.-J."/>
            <person name="Liu H."/>
            <person name="Zhou S.-S."/>
            <person name="Jia K.-H."/>
            <person name="Nie S."/>
            <person name="Bao Y.-T."/>
            <person name="Zhang R.-G."/>
            <person name="Yun Q.-Z."/>
            <person name="Chai Y.-H."/>
            <person name="Lu J.-Y."/>
            <person name="Li Y."/>
            <person name="Zhao S.-W."/>
            <person name="Mao J.-F."/>
            <person name="Jia S.-G."/>
            <person name="Mao Y.-M."/>
        </authorList>
    </citation>
    <scope>NUCLEOTIDE SEQUENCE</scope>
    <source>
        <strain evidence="1">AT0</strain>
        <tissue evidence="1">Leaf</tissue>
    </source>
</reference>
<dbReference type="Proteomes" id="UP000813462">
    <property type="component" value="Unassembled WGS sequence"/>
</dbReference>
<dbReference type="AlphaFoldDB" id="A0A978V1M2"/>
<proteinExistence type="predicted"/>